<feature type="transmembrane region" description="Helical" evidence="1">
    <location>
        <begin position="134"/>
        <end position="151"/>
    </location>
</feature>
<evidence type="ECO:0000313" key="2">
    <source>
        <dbReference type="EMBL" id="MEA5401428.1"/>
    </source>
</evidence>
<feature type="transmembrane region" description="Helical" evidence="1">
    <location>
        <begin position="233"/>
        <end position="250"/>
    </location>
</feature>
<gene>
    <name evidence="2" type="ORF">VB776_00785</name>
</gene>
<feature type="transmembrane region" description="Helical" evidence="1">
    <location>
        <begin position="163"/>
        <end position="189"/>
    </location>
</feature>
<proteinExistence type="predicted"/>
<feature type="transmembrane region" description="Helical" evidence="1">
    <location>
        <begin position="332"/>
        <end position="350"/>
    </location>
</feature>
<name>A0ABU5RYX2_9BACT</name>
<feature type="transmembrane region" description="Helical" evidence="1">
    <location>
        <begin position="24"/>
        <end position="42"/>
    </location>
</feature>
<evidence type="ECO:0000313" key="3">
    <source>
        <dbReference type="Proteomes" id="UP001303899"/>
    </source>
</evidence>
<dbReference type="Proteomes" id="UP001303899">
    <property type="component" value="Unassembled WGS sequence"/>
</dbReference>
<feature type="transmembrane region" description="Helical" evidence="1">
    <location>
        <begin position="308"/>
        <end position="326"/>
    </location>
</feature>
<accession>A0ABU5RYX2</accession>
<comment type="caution">
    <text evidence="2">The sequence shown here is derived from an EMBL/GenBank/DDBJ whole genome shotgun (WGS) entry which is preliminary data.</text>
</comment>
<protein>
    <recommendedName>
        <fullName evidence="4">Mannosyltransferase</fullName>
    </recommendedName>
</protein>
<keyword evidence="1" id="KW-0472">Membrane</keyword>
<reference evidence="2 3" key="1">
    <citation type="submission" date="2023-12" db="EMBL/GenBank/DDBJ databases">
        <title>Novel species of the genus Arcicella isolated from rivers.</title>
        <authorList>
            <person name="Lu H."/>
        </authorList>
    </citation>
    <scope>NUCLEOTIDE SEQUENCE [LARGE SCALE GENOMIC DNA]</scope>
    <source>
        <strain evidence="2 3">DC2W</strain>
    </source>
</reference>
<feature type="transmembrane region" description="Helical" evidence="1">
    <location>
        <begin position="278"/>
        <end position="301"/>
    </location>
</feature>
<organism evidence="2 3">
    <name type="scientific">Arcicella gelida</name>
    <dbReference type="NCBI Taxonomy" id="2984195"/>
    <lineage>
        <taxon>Bacteria</taxon>
        <taxon>Pseudomonadati</taxon>
        <taxon>Bacteroidota</taxon>
        <taxon>Cytophagia</taxon>
        <taxon>Cytophagales</taxon>
        <taxon>Flectobacillaceae</taxon>
        <taxon>Arcicella</taxon>
    </lineage>
</organism>
<feature type="transmembrane region" description="Helical" evidence="1">
    <location>
        <begin position="96"/>
        <end position="122"/>
    </location>
</feature>
<keyword evidence="1" id="KW-0812">Transmembrane</keyword>
<keyword evidence="3" id="KW-1185">Reference proteome</keyword>
<sequence>MLPNISLLFTKFNYFVIKYLQNKYWYVVICLLIFLIFSFIYFPEIIRKRVHDDWTVIDISVQEFVNNKIEKPLQPTLNFPPEDHFRKRDLRITPYLLANVFSLNSLRLFYLQILLLPVFIWFSIKIINRVTKNAAVSFWGTIALLFSYVGNSFNYDTLFYDSYAYLGLLIALYFYKSPASILFLLASYFVDERSIAPSLIIPLFAGLTNFPLQKTAQDFKTTFRKFITENKSFWMVCISVLIYVFIRILFYKNYHLNTPIGKDSGVSLGLGFIHGAKIPFAIFSSLKLNILLILAASFYLIKKKYYFVALWFIGIFITCFLVSTAVEDVTRSLAYAFLLVFVVYLMVGQIEEKASRFIYFIAFVNILTPTYSLLLSLYKIEAFSWFVHFSQKY</sequence>
<keyword evidence="1" id="KW-1133">Transmembrane helix</keyword>
<evidence type="ECO:0000256" key="1">
    <source>
        <dbReference type="SAM" id="Phobius"/>
    </source>
</evidence>
<feature type="transmembrane region" description="Helical" evidence="1">
    <location>
        <begin position="357"/>
        <end position="378"/>
    </location>
</feature>
<evidence type="ECO:0008006" key="4">
    <source>
        <dbReference type="Google" id="ProtNLM"/>
    </source>
</evidence>
<dbReference type="EMBL" id="JAYGIL010000002">
    <property type="protein sequence ID" value="MEA5401428.1"/>
    <property type="molecule type" value="Genomic_DNA"/>
</dbReference>
<dbReference type="RefSeq" id="WP_323325049.1">
    <property type="nucleotide sequence ID" value="NZ_JAYGIL010000002.1"/>
</dbReference>